<dbReference type="Proteomes" id="UP000199657">
    <property type="component" value="Unassembled WGS sequence"/>
</dbReference>
<evidence type="ECO:0000313" key="5">
    <source>
        <dbReference type="EMBL" id="SEO49879.1"/>
    </source>
</evidence>
<sequence>MNYLAHLYLSDSDDHHRLGNLAGDWIKGRLENHGLPDRVLDGARRHRYVDSASDQHPAMAAARTRLGPDRRRAAGIILDMVNDHFLVRHWDDYADTPLPRFLDDAYGSLERTRALWPTGGERMMERMIRDDWLSSYGDLAIISMALERIAMRMRRDPGLSDTLPLLRREYDTLEAHFHRVMGDLRAQLRPR</sequence>
<evidence type="ECO:0000256" key="4">
    <source>
        <dbReference type="ARBA" id="ARBA00023160"/>
    </source>
</evidence>
<keyword evidence="1" id="KW-0444">Lipid biosynthesis</keyword>
<keyword evidence="3" id="KW-0443">Lipid metabolism</keyword>
<keyword evidence="4" id="KW-0275">Fatty acid biosynthesis</keyword>
<name>A0A1H8Q6M8_9GAMM</name>
<evidence type="ECO:0000256" key="3">
    <source>
        <dbReference type="ARBA" id="ARBA00023098"/>
    </source>
</evidence>
<protein>
    <submittedName>
        <fullName evidence="5">Acyl carrier protein phosphodiesterase</fullName>
    </submittedName>
</protein>
<dbReference type="PANTHER" id="PTHR38764:SF1">
    <property type="entry name" value="ACYL CARRIER PROTEIN PHOSPHODIESTERASE"/>
    <property type="match status" value="1"/>
</dbReference>
<proteinExistence type="predicted"/>
<dbReference type="RefSeq" id="WP_091639455.1">
    <property type="nucleotide sequence ID" value="NZ_FOEG01000001.1"/>
</dbReference>
<dbReference type="PANTHER" id="PTHR38764">
    <property type="entry name" value="ACYL CARRIER PROTEIN PHOSPHODIESTERASE"/>
    <property type="match status" value="1"/>
</dbReference>
<dbReference type="OrthoDB" id="8442777at2"/>
<gene>
    <name evidence="5" type="ORF">SAMN04488052_101386</name>
</gene>
<keyword evidence="2" id="KW-0378">Hydrolase</keyword>
<dbReference type="GO" id="GO:0006633">
    <property type="term" value="P:fatty acid biosynthetic process"/>
    <property type="evidence" value="ECO:0007669"/>
    <property type="project" value="UniProtKB-KW"/>
</dbReference>
<dbReference type="AlphaFoldDB" id="A0A1H8Q6M8"/>
<dbReference type="PIRSF" id="PIRSF011489">
    <property type="entry name" value="DUF479"/>
    <property type="match status" value="1"/>
</dbReference>
<dbReference type="GO" id="GO:0008770">
    <property type="term" value="F:[acyl-carrier-protein] phosphodiesterase activity"/>
    <property type="evidence" value="ECO:0007669"/>
    <property type="project" value="InterPro"/>
</dbReference>
<dbReference type="Pfam" id="PF04336">
    <property type="entry name" value="ACP_PD"/>
    <property type="match status" value="1"/>
</dbReference>
<accession>A0A1H8Q6M8</accession>
<dbReference type="EMBL" id="FOEG01000001">
    <property type="protein sequence ID" value="SEO49879.1"/>
    <property type="molecule type" value="Genomic_DNA"/>
</dbReference>
<evidence type="ECO:0000313" key="6">
    <source>
        <dbReference type="Proteomes" id="UP000199657"/>
    </source>
</evidence>
<evidence type="ECO:0000256" key="1">
    <source>
        <dbReference type="ARBA" id="ARBA00022516"/>
    </source>
</evidence>
<evidence type="ECO:0000256" key="2">
    <source>
        <dbReference type="ARBA" id="ARBA00022801"/>
    </source>
</evidence>
<keyword evidence="6" id="KW-1185">Reference proteome</keyword>
<dbReference type="InterPro" id="IPR007431">
    <property type="entry name" value="ACP_PD"/>
</dbReference>
<reference evidence="5 6" key="1">
    <citation type="submission" date="2016-10" db="EMBL/GenBank/DDBJ databases">
        <authorList>
            <person name="de Groot N.N."/>
        </authorList>
    </citation>
    <scope>NUCLEOTIDE SEQUENCE [LARGE SCALE GENOMIC DNA]</scope>
    <source>
        <strain evidence="5 6">CGMCC 1.6291</strain>
    </source>
</reference>
<organism evidence="5 6">
    <name type="scientific">Aquisalimonas asiatica</name>
    <dbReference type="NCBI Taxonomy" id="406100"/>
    <lineage>
        <taxon>Bacteria</taxon>
        <taxon>Pseudomonadati</taxon>
        <taxon>Pseudomonadota</taxon>
        <taxon>Gammaproteobacteria</taxon>
        <taxon>Chromatiales</taxon>
        <taxon>Ectothiorhodospiraceae</taxon>
        <taxon>Aquisalimonas</taxon>
    </lineage>
</organism>
<dbReference type="STRING" id="406100.SAMN04488052_101386"/>
<keyword evidence="4" id="KW-0276">Fatty acid metabolism</keyword>